<keyword evidence="3" id="KW-0378">Hydrolase</keyword>
<evidence type="ECO:0000256" key="5">
    <source>
        <dbReference type="ARBA" id="ARBA00022840"/>
    </source>
</evidence>
<feature type="region of interest" description="Disordered" evidence="11">
    <location>
        <begin position="355"/>
        <end position="379"/>
    </location>
</feature>
<dbReference type="InterPro" id="IPR014013">
    <property type="entry name" value="Helic_SF1/SF2_ATP-bd_DinG/Rad3"/>
</dbReference>
<dbReference type="PANTHER" id="PTHR11472:SF34">
    <property type="entry name" value="REGULATOR OF TELOMERE ELONGATION HELICASE 1"/>
    <property type="match status" value="1"/>
</dbReference>
<comment type="catalytic activity">
    <reaction evidence="8">
        <text>ATP + H2O = ADP + phosphate + H(+)</text>
        <dbReference type="Rhea" id="RHEA:13065"/>
        <dbReference type="ChEBI" id="CHEBI:15377"/>
        <dbReference type="ChEBI" id="CHEBI:15378"/>
        <dbReference type="ChEBI" id="CHEBI:30616"/>
        <dbReference type="ChEBI" id="CHEBI:43474"/>
        <dbReference type="ChEBI" id="CHEBI:456216"/>
        <dbReference type="EC" id="5.6.2.3"/>
    </reaction>
</comment>
<comment type="caution">
    <text evidence="13">The sequence shown here is derived from an EMBL/GenBank/DDBJ whole genome shotgun (WGS) entry which is preliminary data.</text>
</comment>
<dbReference type="Gene3D" id="3.40.50.300">
    <property type="entry name" value="P-loop containing nucleotide triphosphate hydrolases"/>
    <property type="match status" value="2"/>
</dbReference>
<gene>
    <name evidence="13" type="ORF">FCK90_11530</name>
</gene>
<evidence type="ECO:0000256" key="8">
    <source>
        <dbReference type="ARBA" id="ARBA00048954"/>
    </source>
</evidence>
<dbReference type="EC" id="5.6.2.3" evidence="7"/>
<evidence type="ECO:0000256" key="3">
    <source>
        <dbReference type="ARBA" id="ARBA00022801"/>
    </source>
</evidence>
<evidence type="ECO:0000256" key="11">
    <source>
        <dbReference type="SAM" id="MobiDB-lite"/>
    </source>
</evidence>
<dbReference type="GO" id="GO:0016818">
    <property type="term" value="F:hydrolase activity, acting on acid anhydrides, in phosphorus-containing anhydrides"/>
    <property type="evidence" value="ECO:0007669"/>
    <property type="project" value="InterPro"/>
</dbReference>
<evidence type="ECO:0000256" key="1">
    <source>
        <dbReference type="ARBA" id="ARBA00001966"/>
    </source>
</evidence>
<organism evidence="13 14">
    <name type="scientific">Kocuria coralli</name>
    <dbReference type="NCBI Taxonomy" id="1461025"/>
    <lineage>
        <taxon>Bacteria</taxon>
        <taxon>Bacillati</taxon>
        <taxon>Actinomycetota</taxon>
        <taxon>Actinomycetes</taxon>
        <taxon>Micrococcales</taxon>
        <taxon>Micrococcaceae</taxon>
        <taxon>Kocuria</taxon>
    </lineage>
</organism>
<dbReference type="RefSeq" id="WP_158034454.1">
    <property type="nucleotide sequence ID" value="NZ_ML708622.1"/>
</dbReference>
<dbReference type="AlphaFoldDB" id="A0A5J5KVP8"/>
<evidence type="ECO:0000313" key="13">
    <source>
        <dbReference type="EMBL" id="KAA9393612.1"/>
    </source>
</evidence>
<dbReference type="OrthoDB" id="9805194at2"/>
<dbReference type="EMBL" id="SZWF01000016">
    <property type="protein sequence ID" value="KAA9393612.1"/>
    <property type="molecule type" value="Genomic_DNA"/>
</dbReference>
<dbReference type="PANTHER" id="PTHR11472">
    <property type="entry name" value="DNA REPAIR DEAD HELICASE RAD3/XP-D SUBFAMILY MEMBER"/>
    <property type="match status" value="1"/>
</dbReference>
<evidence type="ECO:0000256" key="6">
    <source>
        <dbReference type="ARBA" id="ARBA00038058"/>
    </source>
</evidence>
<keyword evidence="4 13" id="KW-0347">Helicase</keyword>
<dbReference type="InterPro" id="IPR045028">
    <property type="entry name" value="DinG/Rad3-like"/>
</dbReference>
<dbReference type="InterPro" id="IPR014001">
    <property type="entry name" value="Helicase_ATP-bd"/>
</dbReference>
<accession>A0A5J5KVP8</accession>
<feature type="domain" description="Helicase ATP-binding" evidence="12">
    <location>
        <begin position="37"/>
        <end position="326"/>
    </location>
</feature>
<dbReference type="GO" id="GO:0043139">
    <property type="term" value="F:5'-3' DNA helicase activity"/>
    <property type="evidence" value="ECO:0007669"/>
    <property type="project" value="UniProtKB-EC"/>
</dbReference>
<dbReference type="Pfam" id="PF00270">
    <property type="entry name" value="DEAD"/>
    <property type="match status" value="1"/>
</dbReference>
<dbReference type="Proteomes" id="UP000325957">
    <property type="component" value="Unassembled WGS sequence"/>
</dbReference>
<protein>
    <recommendedName>
        <fullName evidence="9">ATP-dependent helicase DinG</fullName>
        <ecNumber evidence="7">5.6.2.3</ecNumber>
    </recommendedName>
    <alternativeName>
        <fullName evidence="10">DNA 5'-3' helicase DinG</fullName>
    </alternativeName>
</protein>
<reference evidence="13 14" key="1">
    <citation type="submission" date="2019-05" db="EMBL/GenBank/DDBJ databases">
        <title>Kocuria coralli sp. nov., a novel actinobacterium isolated from coral reef seawater.</title>
        <authorList>
            <person name="Li J."/>
        </authorList>
    </citation>
    <scope>NUCLEOTIDE SEQUENCE [LARGE SCALE GENOMIC DNA]</scope>
    <source>
        <strain evidence="13 14">SCSIO 13007</strain>
    </source>
</reference>
<dbReference type="GO" id="GO:0006139">
    <property type="term" value="P:nucleobase-containing compound metabolic process"/>
    <property type="evidence" value="ECO:0007669"/>
    <property type="project" value="InterPro"/>
</dbReference>
<dbReference type="PROSITE" id="PS51193">
    <property type="entry name" value="HELICASE_ATP_BIND_2"/>
    <property type="match status" value="1"/>
</dbReference>
<dbReference type="FunFam" id="3.40.50.300:FF:000437">
    <property type="entry name" value="ATP-dependent DNA helicase DinG"/>
    <property type="match status" value="1"/>
</dbReference>
<dbReference type="GO" id="GO:0003676">
    <property type="term" value="F:nucleic acid binding"/>
    <property type="evidence" value="ECO:0007669"/>
    <property type="project" value="InterPro"/>
</dbReference>
<comment type="similarity">
    <text evidence="6">Belongs to the helicase family. DinG subfamily.</text>
</comment>
<evidence type="ECO:0000259" key="12">
    <source>
        <dbReference type="PROSITE" id="PS51193"/>
    </source>
</evidence>
<evidence type="ECO:0000256" key="9">
    <source>
        <dbReference type="ARBA" id="ARBA00073590"/>
    </source>
</evidence>
<evidence type="ECO:0000256" key="4">
    <source>
        <dbReference type="ARBA" id="ARBA00022806"/>
    </source>
</evidence>
<keyword evidence="5" id="KW-0067">ATP-binding</keyword>
<keyword evidence="14" id="KW-1185">Reference proteome</keyword>
<evidence type="ECO:0000256" key="2">
    <source>
        <dbReference type="ARBA" id="ARBA00022741"/>
    </source>
</evidence>
<dbReference type="SUPFAM" id="SSF52540">
    <property type="entry name" value="P-loop containing nucleoside triphosphate hydrolases"/>
    <property type="match status" value="1"/>
</dbReference>
<dbReference type="SMART" id="SM00491">
    <property type="entry name" value="HELICc2"/>
    <property type="match status" value="1"/>
</dbReference>
<dbReference type="InterPro" id="IPR006555">
    <property type="entry name" value="ATP-dep_Helicase_C"/>
</dbReference>
<sequence>MTKTAAPAAGIRDGSGRPVSDRPETLPGAADALHLLDTAVEALGGQRRDGQRFMAAKVAESLEMRRHLLVQAGTGTGKSLAYLTPALQYAAAQHGSHSKPVVVATATLALQSQVMGRDLPRLLGALEDELPSGMEVALLKGRSNYACLHKLEGGYPSDDDGALFAAPGEGPHTSSAPVSSLGKEVQRLREWAGSTETGDRDEVLPGVTDAAWRQISVTARECLGRSCPFVEECFAELAKARAAQADLVITNHALLAINAFQDLQVLPDHDVAIIDEAHELRDRVTGAVTGALSGAAVRAAASSIRKHTSAKSDDLQAGADDLEKALEGVPAELLARGLSEAMAGAVGRIRDAARQTLTDSKPEKGSAGQDGDADGGRQMARSRVTEVLELCERMIEADAHREVLWISRAGGWESGRGYVPADDTDPATLHIAPLSVAGQLREGLFDGRTVIMTSATLSVGESFDSVAGDLGLQGPGAPRWEGVDVGSPFDYGRQGILYLARHLEKPGRRLSQGTLDEIVELVEASGGAALGLFSSRRAAEEAAEYVRSRTDLPILCQGDASLNTLVYEFAEDPETCLFGTMSLWQGVDVPGDSCRLVLIDRIPFPRPDDPLSTARSRATAEAGGNGFMAVSATHAAIRLAQGAGRLIRSGSDRGVVAVLDSRIATARYGGFLRSTLPPLWTTDDRKTVIGALRRLGQGG</sequence>
<dbReference type="InterPro" id="IPR027417">
    <property type="entry name" value="P-loop_NTPase"/>
</dbReference>
<feature type="region of interest" description="Disordered" evidence="11">
    <location>
        <begin position="1"/>
        <end position="24"/>
    </location>
</feature>
<keyword evidence="2" id="KW-0547">Nucleotide-binding</keyword>
<dbReference type="GO" id="GO:0005524">
    <property type="term" value="F:ATP binding"/>
    <property type="evidence" value="ECO:0007669"/>
    <property type="project" value="UniProtKB-KW"/>
</dbReference>
<comment type="cofactor">
    <cofactor evidence="1">
        <name>[4Fe-4S] cluster</name>
        <dbReference type="ChEBI" id="CHEBI:49883"/>
    </cofactor>
</comment>
<dbReference type="Pfam" id="PF13307">
    <property type="entry name" value="Helicase_C_2"/>
    <property type="match status" value="1"/>
</dbReference>
<name>A0A5J5KVP8_9MICC</name>
<evidence type="ECO:0000313" key="14">
    <source>
        <dbReference type="Proteomes" id="UP000325957"/>
    </source>
</evidence>
<dbReference type="SMART" id="SM00487">
    <property type="entry name" value="DEXDc"/>
    <property type="match status" value="1"/>
</dbReference>
<evidence type="ECO:0000256" key="10">
    <source>
        <dbReference type="ARBA" id="ARBA00079061"/>
    </source>
</evidence>
<proteinExistence type="inferred from homology"/>
<evidence type="ECO:0000256" key="7">
    <source>
        <dbReference type="ARBA" id="ARBA00044969"/>
    </source>
</evidence>
<dbReference type="InterPro" id="IPR011545">
    <property type="entry name" value="DEAD/DEAH_box_helicase_dom"/>
</dbReference>